<dbReference type="VEuPathDB" id="HostDB:ENSMMUG00000050939"/>
<keyword evidence="2" id="KW-1185">Reference proteome</keyword>
<sequence>MEPRSVTQAGVQWCNLGSLQLSPPRFKRFSHLSLPSSWGYRCELPSLTNFCIFSTDGVLPCWPGWFQTPDLRGSTSRSLPKCWDYKHEPPRPASPSPFLTTVFRWD</sequence>
<evidence type="ECO:0000313" key="2">
    <source>
        <dbReference type="Proteomes" id="UP000006718"/>
    </source>
</evidence>
<dbReference type="Ensembl" id="ENSMMUT00000106743.1">
    <property type="protein sequence ID" value="ENSMMUP00000074608.1"/>
    <property type="gene ID" value="ENSMMUG00000050939.1"/>
</dbReference>
<dbReference type="GeneTree" id="ENSGT00940000161627"/>
<dbReference type="InParanoid" id="A0A5F8A9J3"/>
<reference evidence="1" key="2">
    <citation type="submission" date="2019-01" db="EMBL/GenBank/DDBJ databases">
        <authorList>
            <person name="Graves T."/>
            <person name="Eichler E.E."/>
            <person name="Wilson R.K."/>
        </authorList>
    </citation>
    <scope>NUCLEOTIDE SEQUENCE [LARGE SCALE GENOMIC DNA]</scope>
    <source>
        <strain evidence="1">17573</strain>
    </source>
</reference>
<reference evidence="2" key="1">
    <citation type="journal article" date="2007" name="Science">
        <title>Evolutionary and biomedical insights from the rhesus macaque genome.</title>
        <authorList>
            <person name="Gibbs R.A."/>
            <person name="Rogers J."/>
            <person name="Katze M.G."/>
            <person name="Bumgarner R."/>
            <person name="Weinstock G.M."/>
            <person name="Mardis E.R."/>
            <person name="Remington K.A."/>
            <person name="Strausberg R.L."/>
            <person name="Venter J.C."/>
            <person name="Wilson R.K."/>
            <person name="Batzer M.A."/>
            <person name="Bustamante C.D."/>
            <person name="Eichler E.E."/>
            <person name="Hahn M.W."/>
            <person name="Hardison R.C."/>
            <person name="Makova K.D."/>
            <person name="Miller W."/>
            <person name="Milosavljevic A."/>
            <person name="Palermo R.E."/>
            <person name="Siepel A."/>
            <person name="Sikela J.M."/>
            <person name="Attaway T."/>
            <person name="Bell S."/>
            <person name="Bernard K.E."/>
            <person name="Buhay C.J."/>
            <person name="Chandrabose M.N."/>
            <person name="Dao M."/>
            <person name="Davis C."/>
            <person name="Delehaunty K.D."/>
            <person name="Ding Y."/>
            <person name="Dinh H.H."/>
            <person name="Dugan-Rocha S."/>
            <person name="Fulton L.A."/>
            <person name="Gabisi R.A."/>
            <person name="Garner T.T."/>
            <person name="Godfrey J."/>
            <person name="Hawes A.C."/>
            <person name="Hernandez J."/>
            <person name="Hines S."/>
            <person name="Holder M."/>
            <person name="Hume J."/>
            <person name="Jhangiani S.N."/>
            <person name="Joshi V."/>
            <person name="Khan Z.M."/>
            <person name="Kirkness E.F."/>
            <person name="Cree A."/>
            <person name="Fowler R.G."/>
            <person name="Lee S."/>
            <person name="Lewis L.R."/>
            <person name="Li Z."/>
            <person name="Liu Y.-S."/>
            <person name="Moore S.M."/>
            <person name="Muzny D."/>
            <person name="Nazareth L.V."/>
            <person name="Ngo D.N."/>
            <person name="Okwuonu G.O."/>
            <person name="Pai G."/>
            <person name="Parker D."/>
            <person name="Paul H.A."/>
            <person name="Pfannkoch C."/>
            <person name="Pohl C.S."/>
            <person name="Rogers Y.-H.C."/>
            <person name="Ruiz S.J."/>
            <person name="Sabo A."/>
            <person name="Santibanez J."/>
            <person name="Schneider B.W."/>
            <person name="Smith S.M."/>
            <person name="Sodergren E."/>
            <person name="Svatek A.F."/>
            <person name="Utterback T.R."/>
            <person name="Vattathil S."/>
            <person name="Warren W."/>
            <person name="White C.S."/>
            <person name="Chinwalla A.T."/>
            <person name="Feng Y."/>
            <person name="Halpern A.L."/>
            <person name="Hillier L.W."/>
            <person name="Huang X."/>
            <person name="Minx P."/>
            <person name="Nelson J.O."/>
            <person name="Pepin K.H."/>
            <person name="Qin X."/>
            <person name="Sutton G.G."/>
            <person name="Venter E."/>
            <person name="Walenz B.P."/>
            <person name="Wallis J.W."/>
            <person name="Worley K.C."/>
            <person name="Yang S.-P."/>
            <person name="Jones S.M."/>
            <person name="Marra M.A."/>
            <person name="Rocchi M."/>
            <person name="Schein J.E."/>
            <person name="Baertsch R."/>
            <person name="Clarke L."/>
            <person name="Csuros M."/>
            <person name="Glasscock J."/>
            <person name="Harris R.A."/>
            <person name="Havlak P."/>
            <person name="Jackson A.R."/>
            <person name="Jiang H."/>
            <person name="Liu Y."/>
            <person name="Messina D.N."/>
            <person name="Shen Y."/>
            <person name="Song H.X.-Z."/>
            <person name="Wylie T."/>
            <person name="Zhang L."/>
            <person name="Birney E."/>
            <person name="Han K."/>
            <person name="Konkel M.K."/>
            <person name="Lee J."/>
            <person name="Smit A.F.A."/>
            <person name="Ullmer B."/>
            <person name="Wang H."/>
            <person name="Xing J."/>
            <person name="Burhans R."/>
            <person name="Cheng Z."/>
            <person name="Karro J.E."/>
            <person name="Ma J."/>
            <person name="Raney B."/>
            <person name="She X."/>
            <person name="Cox M.J."/>
            <person name="Demuth J.P."/>
            <person name="Dumas L.J."/>
            <person name="Han S.-G."/>
            <person name="Hopkins J."/>
            <person name="Karimpour-Fard A."/>
            <person name="Kim Y.H."/>
            <person name="Pollack J.R."/>
            <person name="Vinar T."/>
            <person name="Addo-Quaye C."/>
            <person name="Degenhardt J."/>
            <person name="Denby A."/>
            <person name="Hubisz M.J."/>
            <person name="Indap A."/>
            <person name="Kosiol C."/>
            <person name="Lahn B.T."/>
            <person name="Lawson H.A."/>
            <person name="Marklein A."/>
            <person name="Nielsen R."/>
            <person name="Vallender E.J."/>
            <person name="Clark A.G."/>
            <person name="Ferguson B."/>
            <person name="Hernandez R.D."/>
            <person name="Hirani K."/>
            <person name="Kehrer-Sawatzki H."/>
            <person name="Kolb J."/>
            <person name="Patil S."/>
            <person name="Pu L.-L."/>
            <person name="Ren Y."/>
            <person name="Smith D.G."/>
            <person name="Wheeler D.A."/>
            <person name="Schenck I."/>
            <person name="Ball E.V."/>
            <person name="Chen R."/>
            <person name="Cooper D.N."/>
            <person name="Giardine B."/>
            <person name="Hsu F."/>
            <person name="Kent W.J."/>
            <person name="Lesk A."/>
            <person name="Nelson D.L."/>
            <person name="O'brien W.E."/>
            <person name="Pruefer K."/>
            <person name="Stenson P.D."/>
            <person name="Wallace J.C."/>
            <person name="Ke H."/>
            <person name="Liu X.-M."/>
            <person name="Wang P."/>
            <person name="Xiang A.P."/>
            <person name="Yang F."/>
            <person name="Barber G.P."/>
            <person name="Haussler D."/>
            <person name="Karolchik D."/>
            <person name="Kern A.D."/>
            <person name="Kuhn R.M."/>
            <person name="Smith K.E."/>
            <person name="Zwieg A.S."/>
        </authorList>
    </citation>
    <scope>NUCLEOTIDE SEQUENCE [LARGE SCALE GENOMIC DNA]</scope>
    <source>
        <strain evidence="2">17573</strain>
    </source>
</reference>
<reference evidence="1" key="4">
    <citation type="submission" date="2025-09" db="UniProtKB">
        <authorList>
            <consortium name="Ensembl"/>
        </authorList>
    </citation>
    <scope>IDENTIFICATION</scope>
    <source>
        <strain evidence="1">17573</strain>
    </source>
</reference>
<reference evidence="1" key="3">
    <citation type="submission" date="2025-08" db="UniProtKB">
        <authorList>
            <consortium name="Ensembl"/>
        </authorList>
    </citation>
    <scope>IDENTIFICATION</scope>
    <source>
        <strain evidence="1">17573</strain>
    </source>
</reference>
<evidence type="ECO:0000313" key="1">
    <source>
        <dbReference type="Ensembl" id="ENSMMUP00000074608.1"/>
    </source>
</evidence>
<dbReference type="PANTHER" id="PTHR46254:SF6">
    <property type="entry name" value="HIGH MOBILITY GROUP AT-HOOK 2"/>
    <property type="match status" value="1"/>
</dbReference>
<protein>
    <submittedName>
        <fullName evidence="1">Uncharacterized protein</fullName>
    </submittedName>
</protein>
<dbReference type="PANTHER" id="PTHR46254">
    <property type="entry name" value="PROTEIN GVQW1-RELATED"/>
    <property type="match status" value="1"/>
</dbReference>
<name>A0A5F8A9J3_MACMU</name>
<accession>A0A5F8A9J3</accession>
<dbReference type="Proteomes" id="UP000006718">
    <property type="component" value="Chromosome 20"/>
</dbReference>
<proteinExistence type="predicted"/>
<organism evidence="1 2">
    <name type="scientific">Macaca mulatta</name>
    <name type="common">Rhesus macaque</name>
    <dbReference type="NCBI Taxonomy" id="9544"/>
    <lineage>
        <taxon>Eukaryota</taxon>
        <taxon>Metazoa</taxon>
        <taxon>Chordata</taxon>
        <taxon>Craniata</taxon>
        <taxon>Vertebrata</taxon>
        <taxon>Euteleostomi</taxon>
        <taxon>Mammalia</taxon>
        <taxon>Eutheria</taxon>
        <taxon>Euarchontoglires</taxon>
        <taxon>Primates</taxon>
        <taxon>Haplorrhini</taxon>
        <taxon>Catarrhini</taxon>
        <taxon>Cercopithecidae</taxon>
        <taxon>Cercopithecinae</taxon>
        <taxon>Macaca</taxon>
    </lineage>
</organism>
<dbReference type="AlphaFoldDB" id="A0A5F8A9J3"/>